<comment type="similarity">
    <text evidence="1">Belongs to the C/M/P thioester hydrolase family.</text>
</comment>
<dbReference type="InterPro" id="IPR049450">
    <property type="entry name" value="ACOT8-like_C"/>
</dbReference>
<feature type="domain" description="Acyl-CoA thioesterase-like C-terminal" evidence="4">
    <location>
        <begin position="137"/>
        <end position="264"/>
    </location>
</feature>
<dbReference type="Proteomes" id="UP001500665">
    <property type="component" value="Unassembled WGS sequence"/>
</dbReference>
<evidence type="ECO:0000313" key="6">
    <source>
        <dbReference type="Proteomes" id="UP001500665"/>
    </source>
</evidence>
<keyword evidence="6" id="KW-1185">Reference proteome</keyword>
<feature type="domain" description="Acyl-CoA thioesterase-like N-terminal HotDog" evidence="3">
    <location>
        <begin position="32"/>
        <end position="108"/>
    </location>
</feature>
<protein>
    <submittedName>
        <fullName evidence="5">Acyl-CoA thioesterase II</fullName>
    </submittedName>
</protein>
<proteinExistence type="inferred from homology"/>
<dbReference type="PANTHER" id="PTHR11066">
    <property type="entry name" value="ACYL-COA THIOESTERASE"/>
    <property type="match status" value="1"/>
</dbReference>
<dbReference type="PANTHER" id="PTHR11066:SF34">
    <property type="entry name" value="ACYL-COENZYME A THIOESTERASE 8"/>
    <property type="match status" value="1"/>
</dbReference>
<dbReference type="SUPFAM" id="SSF54637">
    <property type="entry name" value="Thioesterase/thiol ester dehydrase-isomerase"/>
    <property type="match status" value="2"/>
</dbReference>
<keyword evidence="2" id="KW-0378">Hydrolase</keyword>
<evidence type="ECO:0000256" key="1">
    <source>
        <dbReference type="ARBA" id="ARBA00006538"/>
    </source>
</evidence>
<gene>
    <name evidence="5" type="ORF">GCM10009550_31580</name>
</gene>
<dbReference type="InterPro" id="IPR049449">
    <property type="entry name" value="TesB_ACOT8-like_N"/>
</dbReference>
<reference evidence="6" key="1">
    <citation type="journal article" date="2019" name="Int. J. Syst. Evol. Microbiol.">
        <title>The Global Catalogue of Microorganisms (GCM) 10K type strain sequencing project: providing services to taxonomists for standard genome sequencing and annotation.</title>
        <authorList>
            <consortium name="The Broad Institute Genomics Platform"/>
            <consortium name="The Broad Institute Genome Sequencing Center for Infectious Disease"/>
            <person name="Wu L."/>
            <person name="Ma J."/>
        </authorList>
    </citation>
    <scope>NUCLEOTIDE SEQUENCE [LARGE SCALE GENOMIC DNA]</scope>
    <source>
        <strain evidence="6">JCM 10696</strain>
    </source>
</reference>
<name>A0ABP4BLV2_9ACTN</name>
<dbReference type="CDD" id="cd03444">
    <property type="entry name" value="Thioesterase_II_repeat1"/>
    <property type="match status" value="1"/>
</dbReference>
<dbReference type="InterPro" id="IPR042171">
    <property type="entry name" value="Acyl-CoA_hotdog"/>
</dbReference>
<accession>A0ABP4BLV2</accession>
<evidence type="ECO:0000313" key="5">
    <source>
        <dbReference type="EMBL" id="GAA0951674.1"/>
    </source>
</evidence>
<evidence type="ECO:0000259" key="3">
    <source>
        <dbReference type="Pfam" id="PF13622"/>
    </source>
</evidence>
<dbReference type="CDD" id="cd03445">
    <property type="entry name" value="Thioesterase_II_repeat2"/>
    <property type="match status" value="1"/>
</dbReference>
<dbReference type="Gene3D" id="2.40.160.210">
    <property type="entry name" value="Acyl-CoA thioesterase, double hotdog domain"/>
    <property type="match status" value="1"/>
</dbReference>
<dbReference type="InterPro" id="IPR029069">
    <property type="entry name" value="HotDog_dom_sf"/>
</dbReference>
<comment type="caution">
    <text evidence="5">The sequence shown here is derived from an EMBL/GenBank/DDBJ whole genome shotgun (WGS) entry which is preliminary data.</text>
</comment>
<sequence>MDLNEALKELFSLERRAADRFTADPVEGVMPRTFGGQVAAQSLWAATLTAPRGRPAHSLHGHFVRAGRSSAPLDLDVRRVKDGRGFSTRHVTASQDGTTVFELTASFHDPEEGEDWQPSDGVDVPSPEEIAPFQLPPFIIRLAPHIDVRPVAPLAEEEEDYPLRHPYWIRFSSPVPDPGLHACLITYLTDIGLVHASRRPGTSFAYSGFASLDLSVWFHRPARADAWLLHTMEPVSNHGARGMTMGGMRARDGARVTSVAQETLLRPDRGGPAS</sequence>
<dbReference type="Pfam" id="PF13622">
    <property type="entry name" value="4HBT_3"/>
    <property type="match status" value="1"/>
</dbReference>
<dbReference type="InterPro" id="IPR003703">
    <property type="entry name" value="Acyl_CoA_thio"/>
</dbReference>
<dbReference type="Pfam" id="PF20789">
    <property type="entry name" value="4HBT_3C"/>
    <property type="match status" value="1"/>
</dbReference>
<evidence type="ECO:0000256" key="2">
    <source>
        <dbReference type="ARBA" id="ARBA00022801"/>
    </source>
</evidence>
<dbReference type="RefSeq" id="WP_344241384.1">
    <property type="nucleotide sequence ID" value="NZ_BAAAHH010000011.1"/>
</dbReference>
<evidence type="ECO:0000259" key="4">
    <source>
        <dbReference type="Pfam" id="PF20789"/>
    </source>
</evidence>
<organism evidence="5 6">
    <name type="scientific">Actinocorallia libanotica</name>
    <dbReference type="NCBI Taxonomy" id="46162"/>
    <lineage>
        <taxon>Bacteria</taxon>
        <taxon>Bacillati</taxon>
        <taxon>Actinomycetota</taxon>
        <taxon>Actinomycetes</taxon>
        <taxon>Streptosporangiales</taxon>
        <taxon>Thermomonosporaceae</taxon>
        <taxon>Actinocorallia</taxon>
    </lineage>
</organism>
<dbReference type="EMBL" id="BAAAHH010000011">
    <property type="protein sequence ID" value="GAA0951674.1"/>
    <property type="molecule type" value="Genomic_DNA"/>
</dbReference>